<dbReference type="EMBL" id="VFOX01000001">
    <property type="protein sequence ID" value="TQL84906.1"/>
    <property type="molecule type" value="Genomic_DNA"/>
</dbReference>
<evidence type="ECO:0000313" key="1">
    <source>
        <dbReference type="EMBL" id="TQL84906.1"/>
    </source>
</evidence>
<dbReference type="Proteomes" id="UP000317209">
    <property type="component" value="Unassembled WGS sequence"/>
</dbReference>
<keyword evidence="2" id="KW-1185">Reference proteome</keyword>
<gene>
    <name evidence="1" type="ORF">FB560_0499</name>
</gene>
<organism evidence="1 2">
    <name type="scientific">Microbacterium saperdae</name>
    <dbReference type="NCBI Taxonomy" id="69368"/>
    <lineage>
        <taxon>Bacteria</taxon>
        <taxon>Bacillati</taxon>
        <taxon>Actinomycetota</taxon>
        <taxon>Actinomycetes</taxon>
        <taxon>Micrococcales</taxon>
        <taxon>Microbacteriaceae</taxon>
        <taxon>Microbacterium</taxon>
    </lineage>
</organism>
<reference evidence="1 2" key="1">
    <citation type="submission" date="2019-06" db="EMBL/GenBank/DDBJ databases">
        <title>Sequencing the genomes of 1000 actinobacteria strains.</title>
        <authorList>
            <person name="Klenk H.-P."/>
        </authorList>
    </citation>
    <scope>NUCLEOTIDE SEQUENCE [LARGE SCALE GENOMIC DNA]</scope>
    <source>
        <strain evidence="1 2">DSM 20169</strain>
    </source>
</reference>
<evidence type="ECO:0000313" key="2">
    <source>
        <dbReference type="Proteomes" id="UP000317209"/>
    </source>
</evidence>
<dbReference type="RefSeq" id="WP_141870916.1">
    <property type="nucleotide sequence ID" value="NZ_VFOX01000001.1"/>
</dbReference>
<name>A0A543BJB5_9MICO</name>
<dbReference type="AlphaFoldDB" id="A0A543BJB5"/>
<protein>
    <submittedName>
        <fullName evidence="1">Uncharacterized protein</fullName>
    </submittedName>
</protein>
<comment type="caution">
    <text evidence="1">The sequence shown here is derived from an EMBL/GenBank/DDBJ whole genome shotgun (WGS) entry which is preliminary data.</text>
</comment>
<accession>A0A543BJB5</accession>
<proteinExistence type="predicted"/>
<sequence>MSDVPDARFELRKVAEREWLILDHRYAENDPRRTVGCVYHVDVSEVEVMWIREIPVAIRYMSAIEALDEVRRFYETSRATRPIEIPHLPPLISK</sequence>
<dbReference type="OrthoDB" id="5071020at2"/>